<feature type="transmembrane region" description="Helical" evidence="9">
    <location>
        <begin position="372"/>
        <end position="394"/>
    </location>
</feature>
<keyword evidence="6 9" id="KW-0472">Membrane</keyword>
<keyword evidence="3 9" id="KW-0812">Transmembrane</keyword>
<feature type="region of interest" description="Disordered" evidence="8">
    <location>
        <begin position="745"/>
        <end position="766"/>
    </location>
</feature>
<evidence type="ECO:0000313" key="12">
    <source>
        <dbReference type="Proteomes" id="UP000024837"/>
    </source>
</evidence>
<feature type="transmembrane region" description="Helical" evidence="9">
    <location>
        <begin position="153"/>
        <end position="176"/>
    </location>
</feature>
<evidence type="ECO:0000256" key="1">
    <source>
        <dbReference type="ARBA" id="ARBA00004141"/>
    </source>
</evidence>
<evidence type="ECO:0000256" key="8">
    <source>
        <dbReference type="SAM" id="MobiDB-lite"/>
    </source>
</evidence>
<evidence type="ECO:0000256" key="9">
    <source>
        <dbReference type="SAM" id="Phobius"/>
    </source>
</evidence>
<reference evidence="11 12" key="1">
    <citation type="submission" date="2013-05" db="EMBL/GenBank/DDBJ databases">
        <title>Drechslerella stenobrocha genome reveals carnivorous origination and mechanical trapping mechanism of predatory fungi.</title>
        <authorList>
            <person name="Liu X."/>
            <person name="Zhang W."/>
            <person name="Liu K."/>
        </authorList>
    </citation>
    <scope>NUCLEOTIDE SEQUENCE [LARGE SCALE GENOMIC DNA]</scope>
    <source>
        <strain evidence="11 12">248</strain>
    </source>
</reference>
<feature type="compositionally biased region" description="Basic and acidic residues" evidence="8">
    <location>
        <begin position="83"/>
        <end position="98"/>
    </location>
</feature>
<sequence length="766" mass="85892">MNDPGLDDSIRELTETQKQTQAHPPPAKSREGPSSGDRFLSLPYHTLPPGLNPSHRSSAASSVKSNKETALKPPRVSCFWERFSNDSREDGDGDENTRKSRRGSRNSNSPTMEGAMTAFEPGDEEANMQELEETPKQGDSEDHLPGMHWMFGIIFPLMSATLGPVANVMSICALVIPWRDYIPPNVSGASAENGIKIHDPAWCLALNAISLACGFAANAILLLNLARRIQSTSLQPFTIALWYIASLILIALLAVYRQYLYQTPREQYAWSQAFYYSIIAASLYFVIATLLVGSYIGVLSGRYARQFTLTIAQRTLMLQTMSLMGWLCLGAGVFARLEGWAYLDGIYFCDATFLVVGLGDFTLNTNAGRALLFPYAAVGIVIVGLIVSSVRGLMLERGKKRVKRDILEKQRDRFVNGKGNHRAPADAAGTERERFDLMRKVQGRAEDRRKWVALCFSVTSFLLFWLVGACVFMEAEESQNWTYFQALYFCFTAILTIGFGDIHPTSNSAKPFFVIWSLLAVPMMTILVSNLGDTVIVLLKNVTLRVGEYTILPGEKKERLPPANAAEGNQGRQRDQDPWAPGSGNHEMEQEGRNPEDGMEDPEEVEEKLRLRRLGTGLVAQEEKDEGWYQGGPEESLVFLLHDLAFAVQQLMPDLAAKPPKQYTYEEWVGYIKLIDMPIRGLSEPYKTPTPRINAPGLDYREEVRQTDWLAEESPLMSREGETEWLLTRLCSKLEQCLRVQKLDARRRDKGKSRREDAHAGKSMEE</sequence>
<feature type="transmembrane region" description="Helical" evidence="9">
    <location>
        <begin position="204"/>
        <end position="225"/>
    </location>
</feature>
<dbReference type="InterPro" id="IPR013099">
    <property type="entry name" value="K_chnl_dom"/>
</dbReference>
<feature type="transmembrane region" description="Helical" evidence="9">
    <location>
        <begin position="316"/>
        <end position="335"/>
    </location>
</feature>
<keyword evidence="7" id="KW-0407">Ion channel</keyword>
<dbReference type="EMBL" id="KI966443">
    <property type="protein sequence ID" value="EWC44297.1"/>
    <property type="molecule type" value="Genomic_DNA"/>
</dbReference>
<feature type="compositionally biased region" description="Basic and acidic residues" evidence="8">
    <location>
        <begin position="586"/>
        <end position="596"/>
    </location>
</feature>
<dbReference type="OrthoDB" id="297496at2759"/>
<dbReference type="GO" id="GO:0022841">
    <property type="term" value="F:potassium ion leak channel activity"/>
    <property type="evidence" value="ECO:0007669"/>
    <property type="project" value="TreeGrafter"/>
</dbReference>
<protein>
    <recommendedName>
        <fullName evidence="10">Potassium channel domain-containing protein</fullName>
    </recommendedName>
</protein>
<organism evidence="11 12">
    <name type="scientific">Drechslerella stenobrocha 248</name>
    <dbReference type="NCBI Taxonomy" id="1043628"/>
    <lineage>
        <taxon>Eukaryota</taxon>
        <taxon>Fungi</taxon>
        <taxon>Dikarya</taxon>
        <taxon>Ascomycota</taxon>
        <taxon>Pezizomycotina</taxon>
        <taxon>Orbiliomycetes</taxon>
        <taxon>Orbiliales</taxon>
        <taxon>Orbiliaceae</taxon>
        <taxon>Drechslerella</taxon>
    </lineage>
</organism>
<keyword evidence="2" id="KW-0813">Transport</keyword>
<feature type="transmembrane region" description="Helical" evidence="9">
    <location>
        <begin position="237"/>
        <end position="261"/>
    </location>
</feature>
<evidence type="ECO:0000256" key="5">
    <source>
        <dbReference type="ARBA" id="ARBA00023065"/>
    </source>
</evidence>
<dbReference type="PANTHER" id="PTHR11003:SF342">
    <property type="entry name" value="OUTWARD-RECTIFIER POTASSIUM CHANNEL TOK1"/>
    <property type="match status" value="1"/>
</dbReference>
<evidence type="ECO:0000256" key="3">
    <source>
        <dbReference type="ARBA" id="ARBA00022692"/>
    </source>
</evidence>
<feature type="domain" description="Potassium channel" evidence="10">
    <location>
        <begin position="461"/>
        <end position="535"/>
    </location>
</feature>
<accession>W7HW51</accession>
<evidence type="ECO:0000256" key="7">
    <source>
        <dbReference type="ARBA" id="ARBA00023303"/>
    </source>
</evidence>
<dbReference type="InterPro" id="IPR003280">
    <property type="entry name" value="2pore_dom_K_chnl"/>
</dbReference>
<dbReference type="HOGENOM" id="CLU_013394_0_0_1"/>
<dbReference type="AlphaFoldDB" id="W7HW51"/>
<dbReference type="Pfam" id="PF07885">
    <property type="entry name" value="Ion_trans_2"/>
    <property type="match status" value="2"/>
</dbReference>
<feature type="transmembrane region" description="Helical" evidence="9">
    <location>
        <begin position="451"/>
        <end position="475"/>
    </location>
</feature>
<keyword evidence="5" id="KW-0406">Ion transport</keyword>
<evidence type="ECO:0000256" key="6">
    <source>
        <dbReference type="ARBA" id="ARBA00023136"/>
    </source>
</evidence>
<dbReference type="Proteomes" id="UP000024837">
    <property type="component" value="Unassembled WGS sequence"/>
</dbReference>
<feature type="compositionally biased region" description="Acidic residues" evidence="8">
    <location>
        <begin position="597"/>
        <end position="606"/>
    </location>
</feature>
<feature type="transmembrane region" description="Helical" evidence="9">
    <location>
        <begin position="512"/>
        <end position="532"/>
    </location>
</feature>
<evidence type="ECO:0000256" key="2">
    <source>
        <dbReference type="ARBA" id="ARBA00022448"/>
    </source>
</evidence>
<feature type="domain" description="Potassium channel" evidence="10">
    <location>
        <begin position="323"/>
        <end position="391"/>
    </location>
</feature>
<feature type="region of interest" description="Disordered" evidence="8">
    <location>
        <begin position="1"/>
        <end position="117"/>
    </location>
</feature>
<feature type="transmembrane region" description="Helical" evidence="9">
    <location>
        <begin position="481"/>
        <end position="500"/>
    </location>
</feature>
<dbReference type="GO" id="GO:0015271">
    <property type="term" value="F:outward rectifier potassium channel activity"/>
    <property type="evidence" value="ECO:0007669"/>
    <property type="project" value="TreeGrafter"/>
</dbReference>
<keyword evidence="4 9" id="KW-1133">Transmembrane helix</keyword>
<gene>
    <name evidence="11" type="ORF">DRE_01123</name>
</gene>
<name>W7HW51_9PEZI</name>
<dbReference type="Gene3D" id="1.10.287.70">
    <property type="match status" value="2"/>
</dbReference>
<proteinExistence type="predicted"/>
<feature type="compositionally biased region" description="Basic and acidic residues" evidence="8">
    <location>
        <begin position="754"/>
        <end position="766"/>
    </location>
</feature>
<dbReference type="GO" id="GO:0030322">
    <property type="term" value="P:stabilization of membrane potential"/>
    <property type="evidence" value="ECO:0007669"/>
    <property type="project" value="TreeGrafter"/>
</dbReference>
<dbReference type="PANTHER" id="PTHR11003">
    <property type="entry name" value="POTASSIUM CHANNEL, SUBFAMILY K"/>
    <property type="match status" value="1"/>
</dbReference>
<evidence type="ECO:0000313" key="11">
    <source>
        <dbReference type="EMBL" id="EWC44297.1"/>
    </source>
</evidence>
<evidence type="ECO:0000256" key="4">
    <source>
        <dbReference type="ARBA" id="ARBA00022989"/>
    </source>
</evidence>
<feature type="region of interest" description="Disordered" evidence="8">
    <location>
        <begin position="557"/>
        <end position="606"/>
    </location>
</feature>
<evidence type="ECO:0000259" key="10">
    <source>
        <dbReference type="Pfam" id="PF07885"/>
    </source>
</evidence>
<dbReference type="GO" id="GO:0005886">
    <property type="term" value="C:plasma membrane"/>
    <property type="evidence" value="ECO:0007669"/>
    <property type="project" value="TreeGrafter"/>
</dbReference>
<comment type="subcellular location">
    <subcellularLocation>
        <location evidence="1">Membrane</location>
        <topology evidence="1">Multi-pass membrane protein</topology>
    </subcellularLocation>
</comment>
<feature type="transmembrane region" description="Helical" evidence="9">
    <location>
        <begin position="273"/>
        <end position="296"/>
    </location>
</feature>
<dbReference type="SUPFAM" id="SSF81324">
    <property type="entry name" value="Voltage-gated potassium channels"/>
    <property type="match status" value="2"/>
</dbReference>
<keyword evidence="12" id="KW-1185">Reference proteome</keyword>